<dbReference type="EMBL" id="JAHFYH010000024">
    <property type="protein sequence ID" value="KAH0223612.1"/>
    <property type="molecule type" value="Genomic_DNA"/>
</dbReference>
<comment type="caution">
    <text evidence="2">The sequence shown here is derived from an EMBL/GenBank/DDBJ whole genome shotgun (WGS) entry which is preliminary data.</text>
</comment>
<reference evidence="2" key="2">
    <citation type="submission" date="2021-08" db="EMBL/GenBank/DDBJ databases">
        <authorList>
            <person name="Gostincar C."/>
            <person name="Sun X."/>
            <person name="Song Z."/>
            <person name="Gunde-Cimerman N."/>
        </authorList>
    </citation>
    <scope>NUCLEOTIDE SEQUENCE</scope>
    <source>
        <strain evidence="2">EXF-8016</strain>
    </source>
</reference>
<evidence type="ECO:0000313" key="2">
    <source>
        <dbReference type="EMBL" id="KAH0223612.1"/>
    </source>
</evidence>
<feature type="signal peptide" evidence="1">
    <location>
        <begin position="1"/>
        <end position="27"/>
    </location>
</feature>
<dbReference type="AlphaFoldDB" id="A0A9P8GHB1"/>
<feature type="non-terminal residue" evidence="2">
    <location>
        <position position="225"/>
    </location>
</feature>
<gene>
    <name evidence="2" type="ORF">KCV03_g4198</name>
</gene>
<evidence type="ECO:0000313" key="3">
    <source>
        <dbReference type="Proteomes" id="UP000767238"/>
    </source>
</evidence>
<dbReference type="Proteomes" id="UP000767238">
    <property type="component" value="Unassembled WGS sequence"/>
</dbReference>
<evidence type="ECO:0000256" key="1">
    <source>
        <dbReference type="SAM" id="SignalP"/>
    </source>
</evidence>
<feature type="chain" id="PRO_5040153234" evidence="1">
    <location>
        <begin position="28"/>
        <end position="225"/>
    </location>
</feature>
<organism evidence="2 3">
    <name type="scientific">Aureobasidium melanogenum</name>
    <name type="common">Aureobasidium pullulans var. melanogenum</name>
    <dbReference type="NCBI Taxonomy" id="46634"/>
    <lineage>
        <taxon>Eukaryota</taxon>
        <taxon>Fungi</taxon>
        <taxon>Dikarya</taxon>
        <taxon>Ascomycota</taxon>
        <taxon>Pezizomycotina</taxon>
        <taxon>Dothideomycetes</taxon>
        <taxon>Dothideomycetidae</taxon>
        <taxon>Dothideales</taxon>
        <taxon>Saccotheciaceae</taxon>
        <taxon>Aureobasidium</taxon>
    </lineage>
</organism>
<proteinExistence type="predicted"/>
<dbReference type="OrthoDB" id="3871161at2759"/>
<accession>A0A9P8GHB1</accession>
<protein>
    <submittedName>
        <fullName evidence="2">Uncharacterized protein</fullName>
    </submittedName>
</protein>
<keyword evidence="1" id="KW-0732">Signal</keyword>
<name>A0A9P8GHB1_AURME</name>
<reference evidence="2" key="1">
    <citation type="journal article" date="2021" name="J Fungi (Basel)">
        <title>Virulence traits and population genomics of the black yeast Aureobasidium melanogenum.</title>
        <authorList>
            <person name="Cernosa A."/>
            <person name="Sun X."/>
            <person name="Gostincar C."/>
            <person name="Fang C."/>
            <person name="Gunde-Cimerman N."/>
            <person name="Song Z."/>
        </authorList>
    </citation>
    <scope>NUCLEOTIDE SEQUENCE</scope>
    <source>
        <strain evidence="2">EXF-8016</strain>
    </source>
</reference>
<sequence>MVILRSLPGLMVVCMFILAIFVAFASANPALVSAPSDQERWSTNEDGEAVYLAPLVIDCLSNDNTCGVQEGEYIISLRPSYEKSAHSFYLSSHIPSSTLPNTSIKWFRYTNSYIIKNLQDADVDIVRQDPGVEEVWQHYWFEVDVEWDLRCRNPELTEEEKKLCYGELEVEGCRLRWLSDKESTKCLEELCRMAELSLAEEQRELCEEQNYEAEKWYPKKDEWWS</sequence>